<protein>
    <submittedName>
        <fullName evidence="1">Uncharacterized protein</fullName>
    </submittedName>
</protein>
<name>A0ACB7J616_PLECO</name>
<gene>
    <name evidence="1" type="ORF">CCMSSC00406_0002173</name>
</gene>
<evidence type="ECO:0000313" key="1">
    <source>
        <dbReference type="EMBL" id="KAG9224676.1"/>
    </source>
</evidence>
<reference evidence="1 2" key="1">
    <citation type="journal article" date="2021" name="Appl. Environ. Microbiol.">
        <title>Genetic linkage and physical mapping for an oyster mushroom Pleurotus cornucopiae and QTL analysis for the trait cap color.</title>
        <authorList>
            <person name="Zhang Y."/>
            <person name="Gao W."/>
            <person name="Sonnenberg A."/>
            <person name="Chen Q."/>
            <person name="Zhang J."/>
            <person name="Huang C."/>
        </authorList>
    </citation>
    <scope>NUCLEOTIDE SEQUENCE [LARGE SCALE GENOMIC DNA]</scope>
    <source>
        <strain evidence="1">CCMSSC00406</strain>
    </source>
</reference>
<keyword evidence="2" id="KW-1185">Reference proteome</keyword>
<organism evidence="1 2">
    <name type="scientific">Pleurotus cornucopiae</name>
    <name type="common">Cornucopia mushroom</name>
    <dbReference type="NCBI Taxonomy" id="5321"/>
    <lineage>
        <taxon>Eukaryota</taxon>
        <taxon>Fungi</taxon>
        <taxon>Dikarya</taxon>
        <taxon>Basidiomycota</taxon>
        <taxon>Agaricomycotina</taxon>
        <taxon>Agaricomycetes</taxon>
        <taxon>Agaricomycetidae</taxon>
        <taxon>Agaricales</taxon>
        <taxon>Pleurotineae</taxon>
        <taxon>Pleurotaceae</taxon>
        <taxon>Pleurotus</taxon>
    </lineage>
</organism>
<proteinExistence type="predicted"/>
<comment type="caution">
    <text evidence="1">The sequence shown here is derived from an EMBL/GenBank/DDBJ whole genome shotgun (WGS) entry which is preliminary data.</text>
</comment>
<sequence length="603" mass="68152">MLTLKIRNENRLCLEILNMLSKGEELCSSFLIQILHWKKLWAVIVDVLDELPINDLLDEIRLLDAVHLIRICQRCMNTGNCQNNTPGLQCAMDLYCLPNTYVASVLYEGHVLRGFRVGLAFEFETHTLAFVTLDNVFQPNWAVSCDKLPPTPSDVYADFHGFLRGVSTFVEGIMGSRKAGLAADGMRTAPSRVFFGMGVYTLCEVFFMAGIPIHISIQDFCQSPSRVARLCLALWEYTRKSHDNLWSDILKPALVDNILAPTRRQREQYGDWLMVYGKTRTLVPRRMAELIVKHEANDVNGEGDIFEPGYLNIALQEHPYLGYLVFGESAWTRLGGSVGGGDPLSSLFNKHNMLDAKSHINPEYYSSIVPYDFMDKTRPRKQTYLYYQAHKTGGKQLWTIAKIPSSHAESFDLITGVERKTRLFSEIVKKSASVAIGPLEYCGNGRIIMTTHQKKRVFVVQGDPSLSNTDFKRYIRGIYRIKNHLDEPGQPKKGMSKEHQTDLNKWITSLEVVRRHALSGSGCDMEETEDGFNGSDEAANDDDDQQMVVGPSSDNTLVGDEDDQPPRKKQRLSTDARLSLTFGKQNIIPPLFGIRVTRRSKKP</sequence>
<accession>A0ACB7J616</accession>
<evidence type="ECO:0000313" key="2">
    <source>
        <dbReference type="Proteomes" id="UP000824881"/>
    </source>
</evidence>
<dbReference type="EMBL" id="WQMT02000003">
    <property type="protein sequence ID" value="KAG9224676.1"/>
    <property type="molecule type" value="Genomic_DNA"/>
</dbReference>
<dbReference type="Proteomes" id="UP000824881">
    <property type="component" value="Unassembled WGS sequence"/>
</dbReference>